<proteinExistence type="predicted"/>
<accession>Q02D53</accession>
<dbReference type="EMBL" id="CP000473">
    <property type="protein sequence ID" value="ABJ84206.1"/>
    <property type="molecule type" value="Genomic_DNA"/>
</dbReference>
<dbReference type="GO" id="GO:0003960">
    <property type="term" value="F:quinone reductase (NADPH) activity"/>
    <property type="evidence" value="ECO:0007669"/>
    <property type="project" value="TreeGrafter"/>
</dbReference>
<protein>
    <submittedName>
        <fullName evidence="4">Alcohol dehydrogenase, zinc-binding domain protein</fullName>
    </submittedName>
</protein>
<organism evidence="4">
    <name type="scientific">Solibacter usitatus (strain Ellin6076)</name>
    <dbReference type="NCBI Taxonomy" id="234267"/>
    <lineage>
        <taxon>Bacteria</taxon>
        <taxon>Pseudomonadati</taxon>
        <taxon>Acidobacteriota</taxon>
        <taxon>Terriglobia</taxon>
        <taxon>Bryobacterales</taxon>
        <taxon>Solibacteraceae</taxon>
        <taxon>Candidatus Solibacter</taxon>
    </lineage>
</organism>
<dbReference type="SMART" id="SM00829">
    <property type="entry name" value="PKS_ER"/>
    <property type="match status" value="1"/>
</dbReference>
<reference evidence="4" key="1">
    <citation type="submission" date="2006-10" db="EMBL/GenBank/DDBJ databases">
        <title>Complete sequence of Solibacter usitatus Ellin6076.</title>
        <authorList>
            <consortium name="US DOE Joint Genome Institute"/>
            <person name="Copeland A."/>
            <person name="Lucas S."/>
            <person name="Lapidus A."/>
            <person name="Barry K."/>
            <person name="Detter J.C."/>
            <person name="Glavina del Rio T."/>
            <person name="Hammon N."/>
            <person name="Israni S."/>
            <person name="Dalin E."/>
            <person name="Tice H."/>
            <person name="Pitluck S."/>
            <person name="Thompson L.S."/>
            <person name="Brettin T."/>
            <person name="Bruce D."/>
            <person name="Han C."/>
            <person name="Tapia R."/>
            <person name="Gilna P."/>
            <person name="Schmutz J."/>
            <person name="Larimer F."/>
            <person name="Land M."/>
            <person name="Hauser L."/>
            <person name="Kyrpides N."/>
            <person name="Mikhailova N."/>
            <person name="Janssen P.H."/>
            <person name="Kuske C.R."/>
            <person name="Richardson P."/>
        </authorList>
    </citation>
    <scope>NUCLEOTIDE SEQUENCE</scope>
    <source>
        <strain evidence="4">Ellin6076</strain>
    </source>
</reference>
<dbReference type="SUPFAM" id="SSF51735">
    <property type="entry name" value="NAD(P)-binding Rossmann-fold domains"/>
    <property type="match status" value="1"/>
</dbReference>
<dbReference type="SUPFAM" id="SSF50129">
    <property type="entry name" value="GroES-like"/>
    <property type="match status" value="1"/>
</dbReference>
<gene>
    <name evidence="4" type="ordered locus">Acid_3229</name>
</gene>
<dbReference type="HOGENOM" id="CLU_026673_3_1_0"/>
<dbReference type="GO" id="GO:0005829">
    <property type="term" value="C:cytosol"/>
    <property type="evidence" value="ECO:0007669"/>
    <property type="project" value="TreeGrafter"/>
</dbReference>
<dbReference type="PANTHER" id="PTHR48106">
    <property type="entry name" value="QUINONE OXIDOREDUCTASE PIG3-RELATED"/>
    <property type="match status" value="1"/>
</dbReference>
<evidence type="ECO:0000256" key="1">
    <source>
        <dbReference type="ARBA" id="ARBA00022857"/>
    </source>
</evidence>
<dbReference type="InterPro" id="IPR011032">
    <property type="entry name" value="GroES-like_sf"/>
</dbReference>
<evidence type="ECO:0000256" key="2">
    <source>
        <dbReference type="ARBA" id="ARBA00023002"/>
    </source>
</evidence>
<dbReference type="InterPro" id="IPR020843">
    <property type="entry name" value="ER"/>
</dbReference>
<dbReference type="Pfam" id="PF08240">
    <property type="entry name" value="ADH_N"/>
    <property type="match status" value="1"/>
</dbReference>
<dbReference type="Gene3D" id="3.90.180.10">
    <property type="entry name" value="Medium-chain alcohol dehydrogenases, catalytic domain"/>
    <property type="match status" value="1"/>
</dbReference>
<dbReference type="InParanoid" id="Q02D53"/>
<feature type="domain" description="Enoyl reductase (ER)" evidence="3">
    <location>
        <begin position="16"/>
        <end position="323"/>
    </location>
</feature>
<name>Q02D53_SOLUE</name>
<dbReference type="InterPro" id="IPR013154">
    <property type="entry name" value="ADH-like_N"/>
</dbReference>
<evidence type="ECO:0000259" key="3">
    <source>
        <dbReference type="SMART" id="SM00829"/>
    </source>
</evidence>
<sequence length="327" mass="33636">MDHGSQRRVARALRAGGPEVIELADEELPPLKSGEALVRVEAVGLNHIETLIRSGNYVVRLPFPYPLGGEGAGVVVAAGPDVSLPVGARVCWAAVLGSCATLIAAPASMLVPIPPGLTFDDAACLAVASLTAGGLARVWPLQGRSAVVWGAAGAVGRMLVAILADRGADVIGIASGNRVDAVRAAGANHVVDRANSDVPSGVHDYTGGRGVAAVFDPIGAPTFETSLQLLAPRGCLINYGELSGPVPEVNLHRLFPGSLFVTKYNGTRWVEGLAEFGLLIAEGLALAVKRPAVISDIAGRFPLDCAIDAYRLLESGATGKVLVQPTL</sequence>
<dbReference type="GO" id="GO:0070402">
    <property type="term" value="F:NADPH binding"/>
    <property type="evidence" value="ECO:0007669"/>
    <property type="project" value="TreeGrafter"/>
</dbReference>
<dbReference type="STRING" id="234267.Acid_3229"/>
<dbReference type="eggNOG" id="COG0604">
    <property type="taxonomic scope" value="Bacteria"/>
</dbReference>
<dbReference type="GO" id="GO:0035925">
    <property type="term" value="F:mRNA 3'-UTR AU-rich region binding"/>
    <property type="evidence" value="ECO:0007669"/>
    <property type="project" value="TreeGrafter"/>
</dbReference>
<evidence type="ECO:0000313" key="4">
    <source>
        <dbReference type="EMBL" id="ABJ84206.1"/>
    </source>
</evidence>
<dbReference type="InterPro" id="IPR036291">
    <property type="entry name" value="NAD(P)-bd_dom_sf"/>
</dbReference>
<dbReference type="OrthoDB" id="9787435at2"/>
<keyword evidence="2" id="KW-0560">Oxidoreductase</keyword>
<dbReference type="InterPro" id="IPR013149">
    <property type="entry name" value="ADH-like_C"/>
</dbReference>
<dbReference type="KEGG" id="sus:Acid_3229"/>
<keyword evidence="1" id="KW-0521">NADP</keyword>
<dbReference type="Gene3D" id="3.40.50.720">
    <property type="entry name" value="NAD(P)-binding Rossmann-like Domain"/>
    <property type="match status" value="1"/>
</dbReference>
<dbReference type="Pfam" id="PF00107">
    <property type="entry name" value="ADH_zinc_N"/>
    <property type="match status" value="1"/>
</dbReference>
<dbReference type="PANTHER" id="PTHR48106:SF13">
    <property type="entry name" value="QUINONE OXIDOREDUCTASE-RELATED"/>
    <property type="match status" value="1"/>
</dbReference>
<dbReference type="AlphaFoldDB" id="Q02D53"/>